<dbReference type="Pfam" id="PF14370">
    <property type="entry name" value="Topo_C_assoc"/>
    <property type="match status" value="1"/>
</dbReference>
<dbReference type="GO" id="GO:0005694">
    <property type="term" value="C:chromosome"/>
    <property type="evidence" value="ECO:0007669"/>
    <property type="project" value="InterPro"/>
</dbReference>
<dbReference type="InterPro" id="IPR025834">
    <property type="entry name" value="TopoI_C_dom"/>
</dbReference>
<protein>
    <recommendedName>
        <fullName evidence="4">DNA topoisomerase 1</fullName>
        <ecNumber evidence="3">5.6.2.1</ecNumber>
    </recommendedName>
    <alternativeName>
        <fullName evidence="8">DNA topoisomerase I</fullName>
    </alternativeName>
</protein>
<dbReference type="InterPro" id="IPR036202">
    <property type="entry name" value="TopoI_DNA-bd_euk_N_sf"/>
</dbReference>
<dbReference type="InterPro" id="IPR014711">
    <property type="entry name" value="TopoI_cat_a-hlx-sub_euk"/>
</dbReference>
<keyword evidence="5" id="KW-0799">Topoisomerase</keyword>
<dbReference type="SUPFAM" id="SSF56349">
    <property type="entry name" value="DNA breaking-rejoining enzymes"/>
    <property type="match status" value="1"/>
</dbReference>
<dbReference type="OrthoDB" id="9279at2157"/>
<gene>
    <name evidence="11" type="ORF">NSIN_20587</name>
</gene>
<keyword evidence="6" id="KW-0238">DNA-binding</keyword>
<evidence type="ECO:0000313" key="12">
    <source>
        <dbReference type="Proteomes" id="UP000232412"/>
    </source>
</evidence>
<keyword evidence="7" id="KW-0413">Isomerase</keyword>
<keyword evidence="9" id="KW-0175">Coiled coil</keyword>
<dbReference type="SUPFAM" id="SSF56741">
    <property type="entry name" value="Eukaryotic DNA topoisomerase I, N-terminal DNA-binding fragment"/>
    <property type="match status" value="1"/>
</dbReference>
<dbReference type="InterPro" id="IPR008336">
    <property type="entry name" value="TopoI_DNA-bd_euk"/>
</dbReference>
<dbReference type="InterPro" id="IPR051062">
    <property type="entry name" value="Topoisomerase_IB"/>
</dbReference>
<dbReference type="InterPro" id="IPR013030">
    <property type="entry name" value="DNA_topo_DNA_db_N_dom2"/>
</dbReference>
<dbReference type="InterPro" id="IPR013034">
    <property type="entry name" value="DNA_topo_DNA_db_N_dom1"/>
</dbReference>
<feature type="coiled-coil region" evidence="9">
    <location>
        <begin position="430"/>
        <end position="464"/>
    </location>
</feature>
<dbReference type="Pfam" id="PF02919">
    <property type="entry name" value="Topoisom_I_N"/>
    <property type="match status" value="1"/>
</dbReference>
<dbReference type="PANTHER" id="PTHR10290:SF3">
    <property type="entry name" value="DNA TOPOISOMERASE 1"/>
    <property type="match status" value="1"/>
</dbReference>
<accession>A0A2H1EH17</accession>
<dbReference type="InterPro" id="IPR013500">
    <property type="entry name" value="TopoI_cat_euk"/>
</dbReference>
<dbReference type="InterPro" id="IPR001631">
    <property type="entry name" value="TopoI"/>
</dbReference>
<evidence type="ECO:0000256" key="3">
    <source>
        <dbReference type="ARBA" id="ARBA00012891"/>
    </source>
</evidence>
<dbReference type="InterPro" id="IPR014727">
    <property type="entry name" value="TopoI_cat_a/b-sub_euk"/>
</dbReference>
<dbReference type="PROSITE" id="PS52038">
    <property type="entry name" value="TOPO_IB_2"/>
    <property type="match status" value="1"/>
</dbReference>
<keyword evidence="11" id="KW-0560">Oxidoreductase</keyword>
<proteinExistence type="inferred from homology"/>
<evidence type="ECO:0000256" key="4">
    <source>
        <dbReference type="ARBA" id="ARBA00019632"/>
    </source>
</evidence>
<comment type="similarity">
    <text evidence="2">Belongs to the type IB topoisomerase family.</text>
</comment>
<keyword evidence="12" id="KW-1185">Reference proteome</keyword>
<dbReference type="GO" id="GO:0003677">
    <property type="term" value="F:DNA binding"/>
    <property type="evidence" value="ECO:0007669"/>
    <property type="project" value="UniProtKB-KW"/>
</dbReference>
<dbReference type="GO" id="GO:0003917">
    <property type="term" value="F:DNA topoisomerase type I (single strand cut, ATP-independent) activity"/>
    <property type="evidence" value="ECO:0007669"/>
    <property type="project" value="UniProtKB-EC"/>
</dbReference>
<feature type="domain" description="DNA topoisomerase I eukaryotic-type" evidence="10">
    <location>
        <begin position="146"/>
        <end position="490"/>
    </location>
</feature>
<evidence type="ECO:0000256" key="7">
    <source>
        <dbReference type="ARBA" id="ARBA00023235"/>
    </source>
</evidence>
<name>A0A2H1EH17_9ARCH</name>
<evidence type="ECO:0000259" key="10">
    <source>
        <dbReference type="SMART" id="SM00435"/>
    </source>
</evidence>
<comment type="catalytic activity">
    <reaction evidence="1">
        <text>ATP-independent breakage of single-stranded DNA, followed by passage and rejoining.</text>
        <dbReference type="EC" id="5.6.2.1"/>
    </reaction>
</comment>
<dbReference type="Pfam" id="PF01028">
    <property type="entry name" value="Topoisom_I"/>
    <property type="match status" value="1"/>
</dbReference>
<dbReference type="RefSeq" id="WP_101009571.1">
    <property type="nucleotide sequence ID" value="NZ_FRFC01000003.1"/>
</dbReference>
<dbReference type="Gene3D" id="1.10.10.41">
    <property type="entry name" value="Yeast DNA topoisomerase - domain 1"/>
    <property type="match status" value="1"/>
</dbReference>
<dbReference type="EMBL" id="FRFC01000003">
    <property type="protein sequence ID" value="SHO45211.1"/>
    <property type="molecule type" value="Genomic_DNA"/>
</dbReference>
<evidence type="ECO:0000256" key="9">
    <source>
        <dbReference type="SAM" id="Coils"/>
    </source>
</evidence>
<dbReference type="SMART" id="SM00435">
    <property type="entry name" value="TOPEUc"/>
    <property type="match status" value="1"/>
</dbReference>
<sequence length="521" mass="60223">MKWKTLQHNGIAFLPPYESKGITVKIKGEKVPLSIDAEEMAYQWAKKKDTPYVKDAVFQKNFFAHFVKELPAKFKGVSLSDIDFSEAFKVVDMEKDAKLTMTKEEKKKIAATRKEIKEKMKAKYGKAIIDGKEVDVANWMAEPPGLFIGRGDHPLRGKWKPRITEKDVTLNLGKEAKVPPGNWGKIIHEQDFMWLASWMDELTGKRKYVWLSDTSDLKQERDKMKYDKATKLAAEIDKVLGMVIKKMSDKDDKVRSVATVCYLIYKTAMRVGDEKDPDEADTVGATTLRVEHVNLKPGVIEFDFLGKDSVRWQKPLPVTEQDKAFYENLKKFTEKKKKDELIFHEITSRHVNEFLSGIVKGLTAKVFRTYLATQVVTSYLKKVDNIKSKSENIKIYHAKLANLEAAVTCNHKRTIPKNFDETLQKKREAIKKLKETKPKTDKQVEKLKQREEKLKLALELAEKTRDYNLGTSLRNYIDPRVVKSWSDAMELDWQKLYTSALQKKFQWVSKVDTTWKDIAKV</sequence>
<dbReference type="InterPro" id="IPR013499">
    <property type="entry name" value="TopoI_euk"/>
</dbReference>
<dbReference type="Gene3D" id="3.90.15.10">
    <property type="entry name" value="Topoisomerase I, Chain A, domain 3"/>
    <property type="match status" value="1"/>
</dbReference>
<dbReference type="GO" id="GO:0016491">
    <property type="term" value="F:oxidoreductase activity"/>
    <property type="evidence" value="ECO:0007669"/>
    <property type="project" value="UniProtKB-KW"/>
</dbReference>
<evidence type="ECO:0000256" key="2">
    <source>
        <dbReference type="ARBA" id="ARBA00006645"/>
    </source>
</evidence>
<evidence type="ECO:0000256" key="1">
    <source>
        <dbReference type="ARBA" id="ARBA00000213"/>
    </source>
</evidence>
<dbReference type="AlphaFoldDB" id="A0A2H1EH17"/>
<dbReference type="PRINTS" id="PR00416">
    <property type="entry name" value="EUTPISMRASEI"/>
</dbReference>
<evidence type="ECO:0000256" key="8">
    <source>
        <dbReference type="ARBA" id="ARBA00033297"/>
    </source>
</evidence>
<dbReference type="GO" id="GO:0006265">
    <property type="term" value="P:DNA topological change"/>
    <property type="evidence" value="ECO:0007669"/>
    <property type="project" value="InterPro"/>
</dbReference>
<evidence type="ECO:0000256" key="6">
    <source>
        <dbReference type="ARBA" id="ARBA00023125"/>
    </source>
</evidence>
<dbReference type="Gene3D" id="1.10.132.10">
    <property type="match status" value="1"/>
</dbReference>
<evidence type="ECO:0000313" key="11">
    <source>
        <dbReference type="EMBL" id="SHO45211.1"/>
    </source>
</evidence>
<dbReference type="InterPro" id="IPR011010">
    <property type="entry name" value="DNA_brk_join_enz"/>
</dbReference>
<organism evidence="11 12">
    <name type="scientific">Nitrosotalea sinensis</name>
    <dbReference type="NCBI Taxonomy" id="1499975"/>
    <lineage>
        <taxon>Archaea</taxon>
        <taxon>Nitrososphaerota</taxon>
        <taxon>Nitrososphaeria</taxon>
        <taxon>Nitrosotaleales</taxon>
        <taxon>Nitrosotaleaceae</taxon>
        <taxon>Nitrosotalea</taxon>
    </lineage>
</organism>
<dbReference type="Proteomes" id="UP000232412">
    <property type="component" value="Unassembled WGS sequence"/>
</dbReference>
<dbReference type="EC" id="5.6.2.1" evidence="3"/>
<evidence type="ECO:0000256" key="5">
    <source>
        <dbReference type="ARBA" id="ARBA00023029"/>
    </source>
</evidence>
<dbReference type="Gene3D" id="2.170.11.10">
    <property type="entry name" value="DNA Topoisomerase I, domain 2"/>
    <property type="match status" value="1"/>
</dbReference>
<reference evidence="12" key="1">
    <citation type="submission" date="2016-12" db="EMBL/GenBank/DDBJ databases">
        <authorList>
            <person name="Herbold C."/>
        </authorList>
    </citation>
    <scope>NUCLEOTIDE SEQUENCE [LARGE SCALE GENOMIC DNA]</scope>
</reference>
<dbReference type="PANTHER" id="PTHR10290">
    <property type="entry name" value="DNA TOPOISOMERASE I"/>
    <property type="match status" value="1"/>
</dbReference>